<keyword evidence="2" id="KW-0067">ATP-binding</keyword>
<accession>A0A261FXD6</accession>
<dbReference type="EMBL" id="MWWY01000035">
    <property type="protein sequence ID" value="OZG63593.1"/>
    <property type="molecule type" value="Genomic_DNA"/>
</dbReference>
<comment type="caution">
    <text evidence="2">The sequence shown here is derived from an EMBL/GenBank/DDBJ whole genome shotgun (WGS) entry which is preliminary data.</text>
</comment>
<feature type="region of interest" description="Disordered" evidence="1">
    <location>
        <begin position="1"/>
        <end position="67"/>
    </location>
</feature>
<evidence type="ECO:0000256" key="1">
    <source>
        <dbReference type="SAM" id="MobiDB-lite"/>
    </source>
</evidence>
<keyword evidence="2" id="KW-0547">Nucleotide-binding</keyword>
<feature type="compositionally biased region" description="Basic and acidic residues" evidence="1">
    <location>
        <begin position="13"/>
        <end position="50"/>
    </location>
</feature>
<reference evidence="2 3" key="1">
    <citation type="journal article" date="2017" name="BMC Genomics">
        <title>Comparative genomic and phylogenomic analyses of the Bifidobacteriaceae family.</title>
        <authorList>
            <person name="Lugli G.A."/>
            <person name="Milani C."/>
            <person name="Turroni F."/>
            <person name="Duranti S."/>
            <person name="Mancabelli L."/>
            <person name="Mangifesta M."/>
            <person name="Ferrario C."/>
            <person name="Modesto M."/>
            <person name="Mattarelli P."/>
            <person name="Jiri K."/>
            <person name="van Sinderen D."/>
            <person name="Ventura M."/>
        </authorList>
    </citation>
    <scope>NUCLEOTIDE SEQUENCE [LARGE SCALE GENOMIC DNA]</scope>
    <source>
        <strain evidence="2 3">DSM 100202</strain>
    </source>
</reference>
<proteinExistence type="predicted"/>
<protein>
    <submittedName>
        <fullName evidence="2">DNA and RNA helicase-like protein</fullName>
    </submittedName>
</protein>
<keyword evidence="3" id="KW-1185">Reference proteome</keyword>
<evidence type="ECO:0000313" key="3">
    <source>
        <dbReference type="Proteomes" id="UP000216074"/>
    </source>
</evidence>
<dbReference type="AlphaFoldDB" id="A0A261FXD6"/>
<gene>
    <name evidence="2" type="ORF">BHAP_1780</name>
</gene>
<keyword evidence="2" id="KW-0378">Hydrolase</keyword>
<name>A0A261FXD6_9BIFI</name>
<organism evidence="2 3">
    <name type="scientific">Bifidobacterium hapali</name>
    <dbReference type="NCBI Taxonomy" id="1630172"/>
    <lineage>
        <taxon>Bacteria</taxon>
        <taxon>Bacillati</taxon>
        <taxon>Actinomycetota</taxon>
        <taxon>Actinomycetes</taxon>
        <taxon>Bifidobacteriales</taxon>
        <taxon>Bifidobacteriaceae</taxon>
        <taxon>Bifidobacterium</taxon>
    </lineage>
</organism>
<evidence type="ECO:0000313" key="2">
    <source>
        <dbReference type="EMBL" id="OZG63593.1"/>
    </source>
</evidence>
<dbReference type="Proteomes" id="UP000216074">
    <property type="component" value="Unassembled WGS sequence"/>
</dbReference>
<keyword evidence="2" id="KW-0347">Helicase</keyword>
<dbReference type="GO" id="GO:0004386">
    <property type="term" value="F:helicase activity"/>
    <property type="evidence" value="ECO:0007669"/>
    <property type="project" value="UniProtKB-KW"/>
</dbReference>
<sequence length="120" mass="13186">MSGDSGVTDSVADGDRSGDETRATAGRDGRSDHSGDRVVRSVADDDRSGDSRGAMPAYDAKRRTPRKHRRVVFHGTELFDADGVKLELGDMTTDAQRDADDDQRILTELPPHWGVFNDKR</sequence>